<proteinExistence type="predicted"/>
<organism evidence="1">
    <name type="scientific">Edwardsiella piscicida</name>
    <dbReference type="NCBI Taxonomy" id="1263550"/>
    <lineage>
        <taxon>Bacteria</taxon>
        <taxon>Pseudomonadati</taxon>
        <taxon>Pseudomonadota</taxon>
        <taxon>Gammaproteobacteria</taxon>
        <taxon>Enterobacterales</taxon>
        <taxon>Hafniaceae</taxon>
        <taxon>Edwardsiella</taxon>
    </lineage>
</organism>
<dbReference type="EMBL" id="MG212497">
    <property type="protein sequence ID" value="ATV90671.1"/>
    <property type="molecule type" value="Genomic_DNA"/>
</dbReference>
<evidence type="ECO:0000313" key="1">
    <source>
        <dbReference type="EMBL" id="ATV90671.1"/>
    </source>
</evidence>
<geneLocation type="plasmid" evidence="1">
    <name>pCAQ10.10</name>
</geneLocation>
<accession>A0A2H4NFN9</accession>
<dbReference type="AlphaFoldDB" id="A0A2H4NFN9"/>
<keyword evidence="1" id="KW-0614">Plasmid</keyword>
<name>A0A2H4NFN9_EDWPI</name>
<protein>
    <submittedName>
        <fullName evidence="1">Uncharacterized protein</fullName>
    </submittedName>
</protein>
<sequence>MCRGIFLKRKTTATNGGFLRFISYQLVEPVVTGFSGAQSPKLSFQCSRSQASTSRTPLKAP</sequence>
<reference evidence="1" key="1">
    <citation type="journal article" date="2017" name="J. Clin. Microbiol.">
        <title>Comparative phenotypic and genotypic analysis of Edwardsiella spp. isolates from different hosts and geographic origins, with an emphasis on isolates formerly classified as E. tarda and an evaluation of diagnostic methods.</title>
        <authorList>
            <person name="Reichley S.R."/>
            <person name="Ware C."/>
            <person name="Steadman J."/>
            <person name="Gaunt P.S."/>
            <person name="Garcia J.C."/>
            <person name="LaFrentz B.R."/>
            <person name="Thachil A."/>
            <person name="Waldbieser G.C."/>
            <person name="Stine C.B."/>
            <person name="Bujan N."/>
            <person name="Arias C.R."/>
            <person name="Loch T."/>
            <person name="Welch T.J."/>
            <person name="Cipriano R.C."/>
            <person name="Greenway T.E."/>
            <person name="Khoo L.H."/>
            <person name="Wise D.J."/>
            <person name="Lawrence M.L."/>
            <person name="Griffin M.J."/>
        </authorList>
    </citation>
    <scope>NUCLEOTIDE SEQUENCE</scope>
    <source>
        <strain evidence="1">CAQ10.10</strain>
        <plasmid evidence="1">pCAQ10.10</plasmid>
    </source>
</reference>